<evidence type="ECO:0000256" key="1">
    <source>
        <dbReference type="SAM" id="Phobius"/>
    </source>
</evidence>
<feature type="transmembrane region" description="Helical" evidence="1">
    <location>
        <begin position="50"/>
        <end position="67"/>
    </location>
</feature>
<feature type="transmembrane region" description="Helical" evidence="1">
    <location>
        <begin position="74"/>
        <end position="91"/>
    </location>
</feature>
<comment type="caution">
    <text evidence="2">The sequence shown here is derived from an EMBL/GenBank/DDBJ whole genome shotgun (WGS) entry which is preliminary data.</text>
</comment>
<dbReference type="AlphaFoldDB" id="A0A6B0SSB8"/>
<keyword evidence="3" id="KW-1185">Reference proteome</keyword>
<keyword evidence="1" id="KW-1133">Transmembrane helix</keyword>
<keyword evidence="1" id="KW-0812">Transmembrane</keyword>
<gene>
    <name evidence="2" type="ORF">GRX01_10885</name>
</gene>
<dbReference type="Proteomes" id="UP000437065">
    <property type="component" value="Unassembled WGS sequence"/>
</dbReference>
<keyword evidence="1" id="KW-0472">Membrane</keyword>
<sequence>MSRVRFPLLPRWVRYLGVAGVLGCIVYFSLVTAPPSAPTQAQTPFWDKHLHFAAYGGLALALAYATVRYPDRPVVRAALVVGGALGVGIELL</sequence>
<evidence type="ECO:0000313" key="2">
    <source>
        <dbReference type="EMBL" id="MXR41838.1"/>
    </source>
</evidence>
<accession>A0A6B0SSB8</accession>
<feature type="transmembrane region" description="Helical" evidence="1">
    <location>
        <begin position="12"/>
        <end position="30"/>
    </location>
</feature>
<organism evidence="2 3">
    <name type="scientific">Halobaculum saliterrae</name>
    <dbReference type="NCBI Taxonomy" id="2073113"/>
    <lineage>
        <taxon>Archaea</taxon>
        <taxon>Methanobacteriati</taxon>
        <taxon>Methanobacteriota</taxon>
        <taxon>Stenosarchaea group</taxon>
        <taxon>Halobacteria</taxon>
        <taxon>Halobacteriales</taxon>
        <taxon>Haloferacaceae</taxon>
        <taxon>Halobaculum</taxon>
    </lineage>
</organism>
<protein>
    <submittedName>
        <fullName evidence="2">Uncharacterized protein</fullName>
    </submittedName>
</protein>
<name>A0A6B0SSB8_9EURY</name>
<evidence type="ECO:0000313" key="3">
    <source>
        <dbReference type="Proteomes" id="UP000437065"/>
    </source>
</evidence>
<dbReference type="RefSeq" id="WP_159666984.1">
    <property type="nucleotide sequence ID" value="NZ_WUUS01000006.1"/>
</dbReference>
<reference evidence="2 3" key="1">
    <citation type="submission" date="2019-12" db="EMBL/GenBank/DDBJ databases">
        <title>Isolation and characterization of three novel carbon monoxide-oxidizing members of Halobacteria from salione crusts and soils.</title>
        <authorList>
            <person name="Myers M.R."/>
            <person name="King G.M."/>
        </authorList>
    </citation>
    <scope>NUCLEOTIDE SEQUENCE [LARGE SCALE GENOMIC DNA]</scope>
    <source>
        <strain evidence="2 3">WSA2</strain>
    </source>
</reference>
<dbReference type="OrthoDB" id="214957at2157"/>
<proteinExistence type="predicted"/>
<dbReference type="EMBL" id="WUUS01000006">
    <property type="protein sequence ID" value="MXR41838.1"/>
    <property type="molecule type" value="Genomic_DNA"/>
</dbReference>